<keyword evidence="3" id="KW-0547">Nucleotide-binding</keyword>
<feature type="compositionally biased region" description="Low complexity" evidence="6">
    <location>
        <begin position="926"/>
        <end position="941"/>
    </location>
</feature>
<keyword evidence="9" id="KW-1185">Reference proteome</keyword>
<gene>
    <name evidence="8" type="ORF">HO173_011244</name>
</gene>
<dbReference type="CDD" id="cd08039">
    <property type="entry name" value="Adenylation_DNA_ligase_Fungal"/>
    <property type="match status" value="1"/>
</dbReference>
<dbReference type="PANTHER" id="PTHR45997">
    <property type="entry name" value="DNA LIGASE 4"/>
    <property type="match status" value="1"/>
</dbReference>
<dbReference type="GO" id="GO:0006310">
    <property type="term" value="P:DNA recombination"/>
    <property type="evidence" value="ECO:0007669"/>
    <property type="project" value="InterPro"/>
</dbReference>
<dbReference type="AlphaFoldDB" id="A0A8H6KZD2"/>
<accession>A0A8H6KZD2</accession>
<organism evidence="8 9">
    <name type="scientific">Letharia columbiana</name>
    <dbReference type="NCBI Taxonomy" id="112416"/>
    <lineage>
        <taxon>Eukaryota</taxon>
        <taxon>Fungi</taxon>
        <taxon>Dikarya</taxon>
        <taxon>Ascomycota</taxon>
        <taxon>Pezizomycotina</taxon>
        <taxon>Lecanoromycetes</taxon>
        <taxon>OSLEUM clade</taxon>
        <taxon>Lecanoromycetidae</taxon>
        <taxon>Lecanorales</taxon>
        <taxon>Lecanorineae</taxon>
        <taxon>Parmeliaceae</taxon>
        <taxon>Letharia</taxon>
    </lineage>
</organism>
<evidence type="ECO:0000256" key="4">
    <source>
        <dbReference type="ARBA" id="ARBA00022840"/>
    </source>
</evidence>
<protein>
    <recommendedName>
        <fullName evidence="7">ATP-dependent DNA ligase family profile domain-containing protein</fullName>
    </recommendedName>
</protein>
<dbReference type="GO" id="GO:0006297">
    <property type="term" value="P:nucleotide-excision repair, DNA gap filling"/>
    <property type="evidence" value="ECO:0007669"/>
    <property type="project" value="TreeGrafter"/>
</dbReference>
<dbReference type="InterPro" id="IPR029710">
    <property type="entry name" value="LIG4"/>
</dbReference>
<dbReference type="RefSeq" id="XP_037160006.1">
    <property type="nucleotide sequence ID" value="XM_037313125.1"/>
</dbReference>
<feature type="compositionally biased region" description="Polar residues" evidence="6">
    <location>
        <begin position="842"/>
        <end position="858"/>
    </location>
</feature>
<dbReference type="GO" id="GO:0032807">
    <property type="term" value="C:DNA ligase IV complex"/>
    <property type="evidence" value="ECO:0007669"/>
    <property type="project" value="TreeGrafter"/>
</dbReference>
<dbReference type="Gene3D" id="3.30.470.30">
    <property type="entry name" value="DNA ligase/mRNA capping enzyme"/>
    <property type="match status" value="1"/>
</dbReference>
<dbReference type="PANTHER" id="PTHR45997:SF2">
    <property type="entry name" value="ATP DEPENDENT DNA LIGASE DOMAIN PROTEIN (AFU_ORTHOLOGUE AFUA_5G02430)"/>
    <property type="match status" value="1"/>
</dbReference>
<evidence type="ECO:0000256" key="5">
    <source>
        <dbReference type="ARBA" id="ARBA00023242"/>
    </source>
</evidence>
<dbReference type="SUPFAM" id="SSF56091">
    <property type="entry name" value="DNA ligase/mRNA capping enzyme, catalytic domain"/>
    <property type="match status" value="1"/>
</dbReference>
<dbReference type="EMBL" id="JACCJC010000068">
    <property type="protein sequence ID" value="KAF6229814.1"/>
    <property type="molecule type" value="Genomic_DNA"/>
</dbReference>
<dbReference type="PROSITE" id="PS50160">
    <property type="entry name" value="DNA_LIGASE_A3"/>
    <property type="match status" value="1"/>
</dbReference>
<dbReference type="GO" id="GO:0003677">
    <property type="term" value="F:DNA binding"/>
    <property type="evidence" value="ECO:0007669"/>
    <property type="project" value="InterPro"/>
</dbReference>
<keyword evidence="5" id="KW-0539">Nucleus</keyword>
<feature type="domain" description="ATP-dependent DNA ligase family profile" evidence="7">
    <location>
        <begin position="401"/>
        <end position="543"/>
    </location>
</feature>
<dbReference type="Pfam" id="PF01068">
    <property type="entry name" value="DNA_ligase_A_M"/>
    <property type="match status" value="1"/>
</dbReference>
<evidence type="ECO:0000313" key="9">
    <source>
        <dbReference type="Proteomes" id="UP000578531"/>
    </source>
</evidence>
<dbReference type="InterPro" id="IPR012308">
    <property type="entry name" value="DNA_ligase_ATP-dep_N"/>
</dbReference>
<dbReference type="Pfam" id="PF04675">
    <property type="entry name" value="DNA_ligase_A_N"/>
    <property type="match status" value="1"/>
</dbReference>
<feature type="compositionally biased region" description="Basic and acidic residues" evidence="6">
    <location>
        <begin position="808"/>
        <end position="820"/>
    </location>
</feature>
<dbReference type="InterPro" id="IPR036599">
    <property type="entry name" value="DNA_ligase_N_sf"/>
</dbReference>
<feature type="compositionally biased region" description="Low complexity" evidence="6">
    <location>
        <begin position="775"/>
        <end position="785"/>
    </location>
</feature>
<dbReference type="InterPro" id="IPR012340">
    <property type="entry name" value="NA-bd_OB-fold"/>
</dbReference>
<dbReference type="Gene3D" id="1.10.3260.10">
    <property type="entry name" value="DNA ligase, ATP-dependent, N-terminal domain"/>
    <property type="match status" value="1"/>
</dbReference>
<dbReference type="SUPFAM" id="SSF50249">
    <property type="entry name" value="Nucleic acid-binding proteins"/>
    <property type="match status" value="1"/>
</dbReference>
<sequence length="1137" mass="129567">MPLLFLQLCNLLSDLEKVSHRDPPLLPAHRQQRYRENIEQWLTTHRVSINSPDIDLVVLLSALFPEKRTDRVYNIKLKSLTNLLKRCLGLGKDRLEMLDQWRKPGRGSLCDCVERALRQAEFPEQPANQITLEQVDKALATIAGKCRFSGPKVKGPKDSFLEVEDGRQVLKILGQTYKRMQSREAKWFTRMILKDYSCLDLSESMVYHHLDVRLPTAMQMYDNFEAAISELRGLPASQMAGSNQGALIQRHANDARLLQPRIGVKLGPPKWVKAKGGVKHAVSVVDGRTMSIEKKHDGEYCQIHIDMSKGEECIQIFSKSCKDSTSDRRGVHRAIKDSLRIGRHDCGFSRKCILEGELLVWSDKTKGILEYHKLRKHVSRSGSFLGTELDSQPHPWEHLMIMYYDLMLVDDDPVVHRPHKKRRQLLEGLVSLIEGRADIVWQKHVRFDRPTGPEKLKKALAMAFVLRWEGLILKPSDEPYFNLGTRGQGRFSNRWVKLKKDCIKGLGDTADFAVVGAGYDVNEAEKYEGMNIRWTHFYIGCLRNKAAVLHAGEKPQFFVFDQIKDCIKREDMKTLTENGYLRAMGTEFPDTWEVFDIELARGLPLMSVVFRQPFVFDVAGSGFDKSPNRDVFTLRFPRVMKIRLDRDWRETVDLDELQHMATEARTVPTGDLSDNIAGWIEKLNNVDRGARGRMTSWDFTDDEEDGHYLLIPDAESSTPKATRRPRAAAVPPLIRMDTGEMRDQERRLSDGAVVEQPKLKHSMGSITNDGTLQTPPNSSPRSRSSGVTSTNRKTTGFGESLRGPSRKRSAERDDKEDSIRKAKKTRPFPIQHSKSEPKPTDNTRSTNSKQITNNNRSPTLKKPLREITNLSRPPLSARSTDTLEPKPRSTTHFSLVRKTAVDTDRHFHRRRNTSKVYVEPSSPARETTASESTSADTTQQTISEESRPAPLLPPDRATIEIGSLQNPPSTAERASSMQIPNIPECDVMLGPCLVDQNHKVHELLFNHYKSALPFPRSRPAECSPPSFKSKPRCELVVLVESNDTHAVGRHVGALLHHLLLWHPRVVTLWDWRFLEFKSPQPMEKCHRTALIHKYFVAKMWWDPLAKDQGAVVLKWCGGKSRLVLKAELDEMEWIEGI</sequence>
<dbReference type="InterPro" id="IPR012310">
    <property type="entry name" value="DNA_ligase_ATP-dep_cent"/>
</dbReference>
<keyword evidence="4" id="KW-0067">ATP-binding</keyword>
<feature type="region of interest" description="Disordered" evidence="6">
    <location>
        <begin position="712"/>
        <end position="953"/>
    </location>
</feature>
<proteinExistence type="inferred from homology"/>
<dbReference type="GO" id="GO:0006303">
    <property type="term" value="P:double-strand break repair via nonhomologous end joining"/>
    <property type="evidence" value="ECO:0007669"/>
    <property type="project" value="TreeGrafter"/>
</dbReference>
<evidence type="ECO:0000313" key="8">
    <source>
        <dbReference type="EMBL" id="KAF6229814.1"/>
    </source>
</evidence>
<feature type="compositionally biased region" description="Polar residues" evidence="6">
    <location>
        <begin position="764"/>
        <end position="774"/>
    </location>
</feature>
<dbReference type="Gene3D" id="2.40.50.140">
    <property type="entry name" value="Nucleic acid-binding proteins"/>
    <property type="match status" value="1"/>
</dbReference>
<dbReference type="GO" id="GO:0005524">
    <property type="term" value="F:ATP binding"/>
    <property type="evidence" value="ECO:0007669"/>
    <property type="project" value="UniProtKB-KW"/>
</dbReference>
<comment type="similarity">
    <text evidence="1">Belongs to the ATP-dependent DNA ligase family.</text>
</comment>
<dbReference type="GeneID" id="59292887"/>
<comment type="caution">
    <text evidence="8">The sequence shown here is derived from an EMBL/GenBank/DDBJ whole genome shotgun (WGS) entry which is preliminary data.</text>
</comment>
<evidence type="ECO:0000256" key="2">
    <source>
        <dbReference type="ARBA" id="ARBA00022598"/>
    </source>
</evidence>
<evidence type="ECO:0000256" key="1">
    <source>
        <dbReference type="ARBA" id="ARBA00007572"/>
    </source>
</evidence>
<evidence type="ECO:0000259" key="7">
    <source>
        <dbReference type="PROSITE" id="PS50160"/>
    </source>
</evidence>
<dbReference type="GO" id="GO:0003910">
    <property type="term" value="F:DNA ligase (ATP) activity"/>
    <property type="evidence" value="ECO:0007669"/>
    <property type="project" value="InterPro"/>
</dbReference>
<evidence type="ECO:0000256" key="6">
    <source>
        <dbReference type="SAM" id="MobiDB-lite"/>
    </source>
</evidence>
<name>A0A8H6KZD2_9LECA</name>
<dbReference type="OrthoDB" id="2160351at2759"/>
<feature type="compositionally biased region" description="Basic and acidic residues" evidence="6">
    <location>
        <begin position="737"/>
        <end position="749"/>
    </location>
</feature>
<dbReference type="Proteomes" id="UP000578531">
    <property type="component" value="Unassembled WGS sequence"/>
</dbReference>
<evidence type="ECO:0000256" key="3">
    <source>
        <dbReference type="ARBA" id="ARBA00022741"/>
    </source>
</evidence>
<keyword evidence="2" id="KW-0436">Ligase</keyword>
<reference evidence="8 9" key="1">
    <citation type="journal article" date="2020" name="Genomics">
        <title>Complete, high-quality genomes from long-read metagenomic sequencing of two wolf lichen thalli reveals enigmatic genome architecture.</title>
        <authorList>
            <person name="McKenzie S.K."/>
            <person name="Walston R.F."/>
            <person name="Allen J.L."/>
        </authorList>
    </citation>
    <scope>NUCLEOTIDE SEQUENCE [LARGE SCALE GENOMIC DNA]</scope>
    <source>
        <strain evidence="8">WasteWater2</strain>
    </source>
</reference>